<comment type="cofactor">
    <cofactor evidence="18">
        <name>Mg(2+)</name>
        <dbReference type="ChEBI" id="CHEBI:18420"/>
    </cofactor>
    <text evidence="18">Mn(2+), Zn(2+), Cd(2+) and Co(2+) support activity to lesser extents.</text>
</comment>
<accession>A0A1F2UH53</accession>
<dbReference type="PANTHER" id="PTHR34299">
    <property type="entry name" value="DIACYLGLYCEROL KINASE"/>
    <property type="match status" value="1"/>
</dbReference>
<dbReference type="GO" id="GO:0046872">
    <property type="term" value="F:metal ion binding"/>
    <property type="evidence" value="ECO:0007669"/>
    <property type="project" value="UniProtKB-KW"/>
</dbReference>
<feature type="transmembrane region" description="Helical" evidence="19">
    <location>
        <begin position="173"/>
        <end position="199"/>
    </location>
</feature>
<feature type="transmembrane region" description="Helical" evidence="19">
    <location>
        <begin position="27"/>
        <end position="44"/>
    </location>
</feature>
<keyword evidence="8 21" id="KW-0418">Kinase</keyword>
<keyword evidence="6 19" id="KW-0812">Transmembrane</keyword>
<dbReference type="Proteomes" id="UP000178086">
    <property type="component" value="Unassembled WGS sequence"/>
</dbReference>
<dbReference type="InterPro" id="IPR036945">
    <property type="entry name" value="DAGK_sf"/>
</dbReference>
<name>A0A1F2UH53_9ACTN</name>
<keyword evidence="13" id="KW-0594">Phospholipid biosynthesis</keyword>
<dbReference type="GO" id="GO:0016301">
    <property type="term" value="F:kinase activity"/>
    <property type="evidence" value="ECO:0007669"/>
    <property type="project" value="UniProtKB-KW"/>
</dbReference>
<keyword evidence="3" id="KW-1003">Cell membrane</keyword>
<keyword evidence="18" id="KW-0460">Magnesium</keyword>
<dbReference type="Pfam" id="PF01219">
    <property type="entry name" value="DAGK_prokar"/>
    <property type="match status" value="1"/>
</dbReference>
<proteinExistence type="inferred from homology"/>
<evidence type="ECO:0000313" key="21">
    <source>
        <dbReference type="EMBL" id="OFW32338.1"/>
    </source>
</evidence>
<keyword evidence="12 19" id="KW-0472">Membrane</keyword>
<keyword evidence="5" id="KW-0808">Transferase</keyword>
<comment type="subcellular location">
    <subcellularLocation>
        <location evidence="1">Cell membrane</location>
        <topology evidence="1">Multi-pass membrane protein</topology>
    </subcellularLocation>
</comment>
<dbReference type="GO" id="GO:0005886">
    <property type="term" value="C:plasma membrane"/>
    <property type="evidence" value="ECO:0007669"/>
    <property type="project" value="UniProtKB-SubCell"/>
</dbReference>
<dbReference type="GO" id="GO:0005524">
    <property type="term" value="F:ATP binding"/>
    <property type="evidence" value="ECO:0007669"/>
    <property type="project" value="UniProtKB-KW"/>
</dbReference>
<evidence type="ECO:0000256" key="13">
    <source>
        <dbReference type="ARBA" id="ARBA00023209"/>
    </source>
</evidence>
<reference evidence="21 22" key="1">
    <citation type="journal article" date="2016" name="Nat. Commun.">
        <title>Thousands of microbial genomes shed light on interconnected biogeochemical processes in an aquifer system.</title>
        <authorList>
            <person name="Anantharaman K."/>
            <person name="Brown C.T."/>
            <person name="Hug L.A."/>
            <person name="Sharon I."/>
            <person name="Castelle C.J."/>
            <person name="Probst A.J."/>
            <person name="Thomas B.C."/>
            <person name="Singh A."/>
            <person name="Wilkins M.J."/>
            <person name="Karaoz U."/>
            <person name="Brodie E.L."/>
            <person name="Williams K.H."/>
            <person name="Hubbard S.S."/>
            <person name="Banfield J.F."/>
        </authorList>
    </citation>
    <scope>NUCLEOTIDE SEQUENCE [LARGE SCALE GENOMIC DNA]</scope>
</reference>
<dbReference type="InterPro" id="IPR000326">
    <property type="entry name" value="PAP2/HPO"/>
</dbReference>
<dbReference type="Gene3D" id="1.20.144.10">
    <property type="entry name" value="Phosphatidic acid phosphatase type 2/haloperoxidase"/>
    <property type="match status" value="1"/>
</dbReference>
<evidence type="ECO:0000256" key="15">
    <source>
        <dbReference type="PIRSR" id="PIRSR600829-1"/>
    </source>
</evidence>
<comment type="caution">
    <text evidence="21">The sequence shown here is derived from an EMBL/GenBank/DDBJ whole genome shotgun (WGS) entry which is preliminary data.</text>
</comment>
<evidence type="ECO:0000256" key="1">
    <source>
        <dbReference type="ARBA" id="ARBA00004651"/>
    </source>
</evidence>
<evidence type="ECO:0000256" key="4">
    <source>
        <dbReference type="ARBA" id="ARBA00022516"/>
    </source>
</evidence>
<dbReference type="InterPro" id="IPR036938">
    <property type="entry name" value="PAP2/HPO_sf"/>
</dbReference>
<evidence type="ECO:0000256" key="2">
    <source>
        <dbReference type="ARBA" id="ARBA00005967"/>
    </source>
</evidence>
<keyword evidence="9 17" id="KW-0067">ATP-binding</keyword>
<gene>
    <name evidence="21" type="ORF">A2074_02635</name>
</gene>
<feature type="transmembrane region" description="Helical" evidence="19">
    <location>
        <begin position="51"/>
        <end position="71"/>
    </location>
</feature>
<keyword evidence="11" id="KW-0443">Lipid metabolism</keyword>
<dbReference type="AlphaFoldDB" id="A0A1F2UH53"/>
<organism evidence="21 22">
    <name type="scientific">Candidatus Aquicultor primus</name>
    <dbReference type="NCBI Taxonomy" id="1797195"/>
    <lineage>
        <taxon>Bacteria</taxon>
        <taxon>Bacillati</taxon>
        <taxon>Actinomycetota</taxon>
        <taxon>Candidatus Aquicultoria</taxon>
        <taxon>Candidatus Aquicultorales</taxon>
        <taxon>Candidatus Aquicultoraceae</taxon>
        <taxon>Candidatus Aquicultor</taxon>
    </lineage>
</organism>
<dbReference type="SUPFAM" id="SSF48317">
    <property type="entry name" value="Acid phosphatase/Vanadium-dependent haloperoxidase"/>
    <property type="match status" value="1"/>
</dbReference>
<evidence type="ECO:0000256" key="16">
    <source>
        <dbReference type="PIRSR" id="PIRSR600829-2"/>
    </source>
</evidence>
<evidence type="ECO:0000259" key="20">
    <source>
        <dbReference type="Pfam" id="PF01569"/>
    </source>
</evidence>
<dbReference type="GO" id="GO:0008654">
    <property type="term" value="P:phospholipid biosynthetic process"/>
    <property type="evidence" value="ECO:0007669"/>
    <property type="project" value="UniProtKB-KW"/>
</dbReference>
<evidence type="ECO:0000256" key="7">
    <source>
        <dbReference type="ARBA" id="ARBA00022741"/>
    </source>
</evidence>
<evidence type="ECO:0000256" key="17">
    <source>
        <dbReference type="PIRSR" id="PIRSR600829-3"/>
    </source>
</evidence>
<protein>
    <submittedName>
        <fullName evidence="21">Diacylglycerol kinase</fullName>
    </submittedName>
</protein>
<dbReference type="EMBL" id="MELI01000099">
    <property type="protein sequence ID" value="OFW32338.1"/>
    <property type="molecule type" value="Genomic_DNA"/>
</dbReference>
<feature type="active site" description="Proton acceptor" evidence="15">
    <location>
        <position position="65"/>
    </location>
</feature>
<evidence type="ECO:0000256" key="18">
    <source>
        <dbReference type="PIRSR" id="PIRSR600829-4"/>
    </source>
</evidence>
<evidence type="ECO:0000256" key="8">
    <source>
        <dbReference type="ARBA" id="ARBA00022777"/>
    </source>
</evidence>
<feature type="binding site" evidence="17">
    <location>
        <position position="12"/>
    </location>
    <ligand>
        <name>ATP</name>
        <dbReference type="ChEBI" id="CHEBI:30616"/>
    </ligand>
</feature>
<dbReference type="CDD" id="cd14266">
    <property type="entry name" value="UDPK_IM_PAP2_like"/>
    <property type="match status" value="1"/>
</dbReference>
<feature type="binding site" evidence="17">
    <location>
        <position position="72"/>
    </location>
    <ligand>
        <name>ATP</name>
        <dbReference type="ChEBI" id="CHEBI:30616"/>
    </ligand>
</feature>
<keyword evidence="10 19" id="KW-1133">Transmembrane helix</keyword>
<evidence type="ECO:0000256" key="3">
    <source>
        <dbReference type="ARBA" id="ARBA00022475"/>
    </source>
</evidence>
<evidence type="ECO:0000256" key="19">
    <source>
        <dbReference type="SAM" id="Phobius"/>
    </source>
</evidence>
<evidence type="ECO:0000256" key="9">
    <source>
        <dbReference type="ARBA" id="ARBA00022840"/>
    </source>
</evidence>
<keyword evidence="18" id="KW-0479">Metal-binding</keyword>
<dbReference type="Pfam" id="PF01569">
    <property type="entry name" value="PAP2"/>
    <property type="match status" value="1"/>
</dbReference>
<evidence type="ECO:0000256" key="10">
    <source>
        <dbReference type="ARBA" id="ARBA00022989"/>
    </source>
</evidence>
<feature type="domain" description="Phosphatidic acid phosphatase type 2/haloperoxidase" evidence="20">
    <location>
        <begin position="160"/>
        <end position="233"/>
    </location>
</feature>
<evidence type="ECO:0000256" key="11">
    <source>
        <dbReference type="ARBA" id="ARBA00023098"/>
    </source>
</evidence>
<keyword evidence="4" id="KW-0444">Lipid biosynthesis</keyword>
<feature type="transmembrane region" description="Helical" evidence="19">
    <location>
        <begin position="211"/>
        <end position="232"/>
    </location>
</feature>
<feature type="transmembrane region" description="Helical" evidence="19">
    <location>
        <begin position="91"/>
        <end position="113"/>
    </location>
</feature>
<feature type="binding site" evidence="17">
    <location>
        <begin position="90"/>
        <end position="91"/>
    </location>
    <ligand>
        <name>ATP</name>
        <dbReference type="ChEBI" id="CHEBI:30616"/>
    </ligand>
</feature>
<keyword evidence="7 17" id="KW-0547">Nucleotide-binding</keyword>
<dbReference type="PANTHER" id="PTHR34299:SF1">
    <property type="entry name" value="DIACYLGLYCEROL KINASE"/>
    <property type="match status" value="1"/>
</dbReference>
<keyword evidence="14" id="KW-1208">Phospholipid metabolism</keyword>
<sequence>MKSKSLLKSFNYAIDGLIYVLRTQRNMRIHFVAAALALTLGLFLKIESWAFVALIFAVSLVVVAELINTAIESTIDLVTTTFDPVAQIAKDVAAGAVLLASINAVLVAYFIFFSRVNPLALGLLERIRQSPAHLTIISLLIVAILVVSAKAWVGGGSFLRGGWPSGHSALAAALFTAIAFISQSPLVATLGLGLALLVFHSRFDAGVHTALEIMSGATLGILVTILIFQVFYTW</sequence>
<evidence type="ECO:0000313" key="22">
    <source>
        <dbReference type="Proteomes" id="UP000178086"/>
    </source>
</evidence>
<evidence type="ECO:0000256" key="5">
    <source>
        <dbReference type="ARBA" id="ARBA00022679"/>
    </source>
</evidence>
<feature type="binding site" evidence="18">
    <location>
        <position position="72"/>
    </location>
    <ligand>
        <name>a divalent metal cation</name>
        <dbReference type="ChEBI" id="CHEBI:60240"/>
    </ligand>
</feature>
<dbReference type="InterPro" id="IPR000829">
    <property type="entry name" value="DAGK"/>
</dbReference>
<feature type="binding site" evidence="16">
    <location>
        <position position="65"/>
    </location>
    <ligand>
        <name>substrate</name>
    </ligand>
</feature>
<dbReference type="Gene3D" id="1.10.287.3610">
    <property type="match status" value="1"/>
</dbReference>
<feature type="transmembrane region" description="Helical" evidence="19">
    <location>
        <begin position="134"/>
        <end position="153"/>
    </location>
</feature>
<comment type="similarity">
    <text evidence="2">Belongs to the bacterial diacylglycerol kinase family.</text>
</comment>
<evidence type="ECO:0000256" key="6">
    <source>
        <dbReference type="ARBA" id="ARBA00022692"/>
    </source>
</evidence>
<evidence type="ECO:0000256" key="14">
    <source>
        <dbReference type="ARBA" id="ARBA00023264"/>
    </source>
</evidence>
<evidence type="ECO:0000256" key="12">
    <source>
        <dbReference type="ARBA" id="ARBA00023136"/>
    </source>
</evidence>